<name>A2Q4L6_MEDTR</name>
<protein>
    <submittedName>
        <fullName evidence="3">Ovarian tumour, otubain, related</fullName>
    </submittedName>
</protein>
<reference evidence="3" key="2">
    <citation type="submission" date="2007-03" db="EMBL/GenBank/DDBJ databases">
        <authorList>
            <consortium name="The International Medicago Genome Annotation Group"/>
        </authorList>
    </citation>
    <scope>NUCLEOTIDE SEQUENCE</scope>
</reference>
<evidence type="ECO:0000256" key="1">
    <source>
        <dbReference type="SAM" id="Phobius"/>
    </source>
</evidence>
<dbReference type="AlphaFoldDB" id="A2Q4L6"/>
<gene>
    <name evidence="3" type="ORF">MtrDRAFT_AC157504g29v2</name>
</gene>
<organism evidence="3">
    <name type="scientific">Medicago truncatula</name>
    <name type="common">Barrel medic</name>
    <name type="synonym">Medicago tribuloides</name>
    <dbReference type="NCBI Taxonomy" id="3880"/>
    <lineage>
        <taxon>Eukaryota</taxon>
        <taxon>Viridiplantae</taxon>
        <taxon>Streptophyta</taxon>
        <taxon>Embryophyta</taxon>
        <taxon>Tracheophyta</taxon>
        <taxon>Spermatophyta</taxon>
        <taxon>Magnoliopsida</taxon>
        <taxon>eudicotyledons</taxon>
        <taxon>Gunneridae</taxon>
        <taxon>Pentapetalae</taxon>
        <taxon>rosids</taxon>
        <taxon>fabids</taxon>
        <taxon>Fabales</taxon>
        <taxon>Fabaceae</taxon>
        <taxon>Papilionoideae</taxon>
        <taxon>50 kb inversion clade</taxon>
        <taxon>NPAAA clade</taxon>
        <taxon>Hologalegina</taxon>
        <taxon>IRL clade</taxon>
        <taxon>Trifolieae</taxon>
        <taxon>Medicago</taxon>
    </lineage>
</organism>
<dbReference type="EMBL" id="AC157504">
    <property type="protein sequence ID" value="ABN08562.1"/>
    <property type="molecule type" value="Genomic_DNA"/>
</dbReference>
<keyword evidence="1" id="KW-0472">Membrane</keyword>
<feature type="domain" description="MULE transposase" evidence="2">
    <location>
        <begin position="25"/>
        <end position="103"/>
    </location>
</feature>
<dbReference type="Pfam" id="PF10551">
    <property type="entry name" value="MULE"/>
    <property type="match status" value="1"/>
</dbReference>
<keyword evidence="1" id="KW-0812">Transmembrane</keyword>
<accession>A2Q4L6</accession>
<dbReference type="PANTHER" id="PTHR47718:SF3">
    <property type="entry name" value="PROTEIN FAR1-RELATED SEQUENCE 5-LIKE"/>
    <property type="match status" value="1"/>
</dbReference>
<dbReference type="PANTHER" id="PTHR47718">
    <property type="entry name" value="OS01G0519700 PROTEIN"/>
    <property type="match status" value="1"/>
</dbReference>
<sequence length="103" mass="11968">MKYVDSDYIRDIFLAHPDFIKLFRDSTYKYNKYCLSLLDFFGVTSTGLTFYIAFASIMSEKGDNVTWDLEMCRDLLNSKDISPKVIVIDRDNALMNVVDIVFP</sequence>
<evidence type="ECO:0000259" key="2">
    <source>
        <dbReference type="Pfam" id="PF10551"/>
    </source>
</evidence>
<proteinExistence type="predicted"/>
<reference evidence="3" key="1">
    <citation type="submission" date="2005-03" db="EMBL/GenBank/DDBJ databases">
        <authorList>
            <person name="Town C.D."/>
        </authorList>
    </citation>
    <scope>NUCLEOTIDE SEQUENCE</scope>
</reference>
<evidence type="ECO:0000313" key="3">
    <source>
        <dbReference type="EMBL" id="ABN08562.1"/>
    </source>
</evidence>
<keyword evidence="1" id="KW-1133">Transmembrane helix</keyword>
<dbReference type="InterPro" id="IPR018289">
    <property type="entry name" value="MULE_transposase_dom"/>
</dbReference>
<feature type="transmembrane region" description="Helical" evidence="1">
    <location>
        <begin position="33"/>
        <end position="54"/>
    </location>
</feature>